<dbReference type="InterPro" id="IPR028992">
    <property type="entry name" value="Hedgehog/Intein_dom"/>
</dbReference>
<organism evidence="3 4">
    <name type="scientific">Jannaschia pagri</name>
    <dbReference type="NCBI Taxonomy" id="2829797"/>
    <lineage>
        <taxon>Bacteria</taxon>
        <taxon>Pseudomonadati</taxon>
        <taxon>Pseudomonadota</taxon>
        <taxon>Alphaproteobacteria</taxon>
        <taxon>Rhodobacterales</taxon>
        <taxon>Roseobacteraceae</taxon>
        <taxon>Jannaschia</taxon>
    </lineage>
</organism>
<accession>A0ABQ4NK33</accession>
<feature type="domain" description="LTD" evidence="2">
    <location>
        <begin position="1"/>
        <end position="166"/>
    </location>
</feature>
<name>A0ABQ4NK33_9RHOB</name>
<dbReference type="Proteomes" id="UP000786693">
    <property type="component" value="Unassembled WGS sequence"/>
</dbReference>
<dbReference type="InterPro" id="IPR036415">
    <property type="entry name" value="Lamin_tail_dom_sf"/>
</dbReference>
<dbReference type="InterPro" id="IPR036844">
    <property type="entry name" value="Hint_dom_sf"/>
</dbReference>
<dbReference type="RefSeq" id="WP_220748282.1">
    <property type="nucleotide sequence ID" value="NZ_BPFH01000002.1"/>
</dbReference>
<evidence type="ECO:0000259" key="2">
    <source>
        <dbReference type="PROSITE" id="PS51841"/>
    </source>
</evidence>
<dbReference type="Pfam" id="PF00932">
    <property type="entry name" value="LTD"/>
    <property type="match status" value="1"/>
</dbReference>
<reference evidence="3 4" key="1">
    <citation type="submission" date="2021-05" db="EMBL/GenBank/DDBJ databases">
        <title>Bacteria Genome sequencing.</title>
        <authorList>
            <person name="Takabe Y."/>
            <person name="Nakajima Y."/>
            <person name="Suzuki S."/>
            <person name="Shiozaki T."/>
        </authorList>
    </citation>
    <scope>NUCLEOTIDE SEQUENCE [LARGE SCALE GENOMIC DNA]</scope>
    <source>
        <strain evidence="3 4">AI_62</strain>
    </source>
</reference>
<dbReference type="Gene3D" id="2.60.40.1260">
    <property type="entry name" value="Lamin Tail domain"/>
    <property type="match status" value="1"/>
</dbReference>
<dbReference type="SUPFAM" id="SSF51294">
    <property type="entry name" value="Hedgehog/intein (Hint) domain"/>
    <property type="match status" value="1"/>
</dbReference>
<dbReference type="InterPro" id="IPR006141">
    <property type="entry name" value="Intein_N"/>
</dbReference>
<dbReference type="Pfam" id="PF13403">
    <property type="entry name" value="Hint_2"/>
    <property type="match status" value="1"/>
</dbReference>
<dbReference type="Gene3D" id="2.170.16.10">
    <property type="entry name" value="Hedgehog/Intein (Hint) domain"/>
    <property type="match status" value="1"/>
</dbReference>
<dbReference type="EMBL" id="BPFH01000002">
    <property type="protein sequence ID" value="GIT94777.1"/>
    <property type="molecule type" value="Genomic_DNA"/>
</dbReference>
<protein>
    <recommendedName>
        <fullName evidence="2">LTD domain-containing protein</fullName>
    </recommendedName>
</protein>
<evidence type="ECO:0000256" key="1">
    <source>
        <dbReference type="SAM" id="MobiDB-lite"/>
    </source>
</evidence>
<evidence type="ECO:0000313" key="3">
    <source>
        <dbReference type="EMBL" id="GIT94777.1"/>
    </source>
</evidence>
<gene>
    <name evidence="3" type="ORF">JANAI62_14000</name>
</gene>
<dbReference type="PROSITE" id="PS50817">
    <property type="entry name" value="INTEIN_N_TER"/>
    <property type="match status" value="1"/>
</dbReference>
<proteinExistence type="predicted"/>
<sequence>MVARLQNVRFDQIYPDNDGGPEFDTDGDGQATQEDEFVSFTNDGTSAIDVSGWQVWSDSTGVGAPDAAQDGLYHTFPQGTVLQPGETLYIINEVSGAEKDWQQESSEGGQETGAGGVSSNFLTEGNSGSPSESIALVNPNTGDFIVFNMSTSAEQVSSQPGFPGTTKVGEVDGDAVQDDAGAGYSYQYDEETDSYVYREVFVPCFTPGTLISTPSGDRPVESLRPGDLVCTRDAGAKPLRAILRRNVDFRTGDRLKHLPIEFKPGSLGPARPNRRLIVSPQHRMLLSDPSGREYLAPAKALVDRPGVRVMSGRRHVTYIQLVFDSHEIVLSEGAPTESFHPGNYVTARCSGAMRRGLRRILPEGALTHPCPARPLLTPAQVRQLPRSALRPAGPDWGPTDQTAKGRPV</sequence>
<dbReference type="InterPro" id="IPR001322">
    <property type="entry name" value="Lamin_tail_dom"/>
</dbReference>
<evidence type="ECO:0000313" key="4">
    <source>
        <dbReference type="Proteomes" id="UP000786693"/>
    </source>
</evidence>
<dbReference type="SUPFAM" id="SSF74853">
    <property type="entry name" value="Lamin A/C globular tail domain"/>
    <property type="match status" value="1"/>
</dbReference>
<keyword evidence="4" id="KW-1185">Reference proteome</keyword>
<feature type="compositionally biased region" description="Polar residues" evidence="1">
    <location>
        <begin position="117"/>
        <end position="132"/>
    </location>
</feature>
<comment type="caution">
    <text evidence="3">The sequence shown here is derived from an EMBL/GenBank/DDBJ whole genome shotgun (WGS) entry which is preliminary data.</text>
</comment>
<feature type="region of interest" description="Disordered" evidence="1">
    <location>
        <begin position="386"/>
        <end position="408"/>
    </location>
</feature>
<dbReference type="PROSITE" id="PS51841">
    <property type="entry name" value="LTD"/>
    <property type="match status" value="1"/>
</dbReference>
<feature type="region of interest" description="Disordered" evidence="1">
    <location>
        <begin position="99"/>
        <end position="133"/>
    </location>
</feature>